<feature type="domain" description="Conserved virulence factor B second S1" evidence="4">
    <location>
        <begin position="74"/>
        <end position="133"/>
    </location>
</feature>
<dbReference type="RefSeq" id="WP_063697517.1">
    <property type="nucleotide sequence ID" value="NZ_BBIM01000028.1"/>
</dbReference>
<gene>
    <name evidence="6" type="ORF">N6G96_05495</name>
</gene>
<evidence type="ECO:0000259" key="3">
    <source>
        <dbReference type="Pfam" id="PF17783"/>
    </source>
</evidence>
<dbReference type="Proteomes" id="UP001302696">
    <property type="component" value="Chromosome"/>
</dbReference>
<dbReference type="Gene3D" id="1.10.10.10">
    <property type="entry name" value="Winged helix-like DNA-binding domain superfamily/Winged helix DNA-binding domain"/>
    <property type="match status" value="1"/>
</dbReference>
<protein>
    <submittedName>
        <fullName evidence="6">S1-like domain-containing RNA-binding protein</fullName>
    </submittedName>
</protein>
<dbReference type="InterPro" id="IPR012340">
    <property type="entry name" value="NA-bd_OB-fold"/>
</dbReference>
<reference evidence="7" key="1">
    <citation type="submission" date="2024-06" db="EMBL/GenBank/DDBJ databases">
        <authorList>
            <person name="Chang H.C."/>
            <person name="Mun S.Y."/>
        </authorList>
    </citation>
    <scope>NUCLEOTIDE SEQUENCE [LARGE SCALE GENOMIC DNA]</scope>
    <source>
        <strain evidence="7">KT1</strain>
    </source>
</reference>
<dbReference type="InterPro" id="IPR014464">
    <property type="entry name" value="CvfB_fam"/>
</dbReference>
<dbReference type="PIRSF" id="PIRSF012524">
    <property type="entry name" value="YitL_S1"/>
    <property type="match status" value="1"/>
</dbReference>
<comment type="similarity">
    <text evidence="1">Belongs to the CvfB family.</text>
</comment>
<accession>A0ABZ0Q3I0</accession>
<dbReference type="Gene3D" id="2.40.50.140">
    <property type="entry name" value="Nucleic acid-binding proteins"/>
    <property type="match status" value="2"/>
</dbReference>
<evidence type="ECO:0000313" key="7">
    <source>
        <dbReference type="Proteomes" id="UP001302696"/>
    </source>
</evidence>
<dbReference type="PANTHER" id="PTHR37296">
    <property type="entry name" value="CONSERVED VIRULENCE FACTOR B"/>
    <property type="match status" value="1"/>
</dbReference>
<evidence type="ECO:0000259" key="2">
    <source>
        <dbReference type="Pfam" id="PF13509"/>
    </source>
</evidence>
<dbReference type="Gene3D" id="2.40.50.330">
    <property type="match status" value="1"/>
</dbReference>
<evidence type="ECO:0000259" key="4">
    <source>
        <dbReference type="Pfam" id="PF21191"/>
    </source>
</evidence>
<sequence length="290" mass="32555">MNNLLGRVIDTKMTDENENYYFLQNSGAVFQLDKEEQVEPLHIGGHFKGFAYENEDHKLQITSKIPKIQIGRMGFGTVVQSRRDLGVFVNIGLPNKDIVVSLDELPTIKSLWPQKGDRLMVSLSLDNKNRLWANLADETTFQEISQAAPKTLKNQNLKATVYRLKLVGTLVITSDYYLGFIHPNEREQEPRLGEEVSARVIGVHPDGTLNLSLKPRSYEAIGDDAAMLLAMLQHNDTHTLPFTDKSDPVAIKTEFGISKGQFKRAVGHLLKAGVVTETKTELQLKPEDED</sequence>
<dbReference type="InterPro" id="IPR048587">
    <property type="entry name" value="CvfB_S1_3rd"/>
</dbReference>
<dbReference type="Pfam" id="PF13509">
    <property type="entry name" value="S1_2"/>
    <property type="match status" value="1"/>
</dbReference>
<evidence type="ECO:0000256" key="1">
    <source>
        <dbReference type="PIRNR" id="PIRNR012524"/>
    </source>
</evidence>
<evidence type="ECO:0000313" key="6">
    <source>
        <dbReference type="EMBL" id="WPC20760.1"/>
    </source>
</evidence>
<dbReference type="Pfam" id="PF21543">
    <property type="entry name" value="CvfB_2nd"/>
    <property type="match status" value="1"/>
</dbReference>
<name>A0ABZ0Q3I0_9LACO</name>
<dbReference type="InterPro" id="IPR048588">
    <property type="entry name" value="CvfB_S1_2nd"/>
</dbReference>
<dbReference type="Pfam" id="PF21191">
    <property type="entry name" value="CvfB_1st"/>
    <property type="match status" value="1"/>
</dbReference>
<evidence type="ECO:0000259" key="5">
    <source>
        <dbReference type="Pfam" id="PF21543"/>
    </source>
</evidence>
<dbReference type="PANTHER" id="PTHR37296:SF1">
    <property type="entry name" value="CONSERVED VIRULENCE FACTOR B"/>
    <property type="match status" value="1"/>
</dbReference>
<dbReference type="Pfam" id="PF17783">
    <property type="entry name" value="WHD_CvfB"/>
    <property type="match status" value="1"/>
</dbReference>
<feature type="domain" description="Conserved virulence factor B first S1" evidence="2">
    <location>
        <begin position="5"/>
        <end position="63"/>
    </location>
</feature>
<dbReference type="InterPro" id="IPR036388">
    <property type="entry name" value="WH-like_DNA-bd_sf"/>
</dbReference>
<dbReference type="InterPro" id="IPR040764">
    <property type="entry name" value="CvfB_WH"/>
</dbReference>
<keyword evidence="7" id="KW-1185">Reference proteome</keyword>
<proteinExistence type="inferred from homology"/>
<organism evidence="6 7">
    <name type="scientific">Pediococcus inopinatus</name>
    <dbReference type="NCBI Taxonomy" id="114090"/>
    <lineage>
        <taxon>Bacteria</taxon>
        <taxon>Bacillati</taxon>
        <taxon>Bacillota</taxon>
        <taxon>Bacilli</taxon>
        <taxon>Lactobacillales</taxon>
        <taxon>Lactobacillaceae</taxon>
        <taxon>Pediococcus</taxon>
    </lineage>
</organism>
<dbReference type="EMBL" id="CP104778">
    <property type="protein sequence ID" value="WPC20760.1"/>
    <property type="molecule type" value="Genomic_DNA"/>
</dbReference>
<dbReference type="InterPro" id="IPR039566">
    <property type="entry name" value="CvfB_S1_st"/>
</dbReference>
<feature type="domain" description="Conserved virulence factor B-like winged helix" evidence="3">
    <location>
        <begin position="226"/>
        <end position="284"/>
    </location>
</feature>
<feature type="domain" description="Conserved virulence factor B third S1" evidence="5">
    <location>
        <begin position="141"/>
        <end position="215"/>
    </location>
</feature>